<feature type="domain" description="Zinc-ribbon" evidence="3">
    <location>
        <begin position="3"/>
        <end position="24"/>
    </location>
</feature>
<dbReference type="InterPro" id="IPR026870">
    <property type="entry name" value="Zinc_ribbon_dom"/>
</dbReference>
<dbReference type="EMBL" id="WJNG01000002">
    <property type="protein sequence ID" value="MRH41863.1"/>
    <property type="molecule type" value="Genomic_DNA"/>
</dbReference>
<evidence type="ECO:0000256" key="2">
    <source>
        <dbReference type="SAM" id="Phobius"/>
    </source>
</evidence>
<evidence type="ECO:0000313" key="5">
    <source>
        <dbReference type="Proteomes" id="UP000799092"/>
    </source>
</evidence>
<keyword evidence="5" id="KW-1185">Reference proteome</keyword>
<dbReference type="Proteomes" id="UP000799092">
    <property type="component" value="Unassembled WGS sequence"/>
</dbReference>
<evidence type="ECO:0000313" key="4">
    <source>
        <dbReference type="EMBL" id="MRH41863.1"/>
    </source>
</evidence>
<sequence length="386" mass="43955">MPHCPNCGAKIKADETFCTQCGKKIPEDIYDRMPNEKQDYRLWYLPVIAIIIFLIVIGSYYLHLENQNKQAKKLFKQGEELGLEGNFPKALASFEDALAVKRNFPSAVTNKEFIQIAIEIESELETAANLSENKKFQESLELINTAESKIKNYNGEIVNMLINKIVGQRKATQLEQLSSKMSEQPNIDELKNLLWEAEAIKSDEAQVIAGNIRQQIISYIFSTASDQLKNKQFTNARDIVDEGLKYAPESEKLQSLQTTIEKEKTAFETAQEQRIEQAMSAAEEEREMNKNDAVEIVDIKVIQDDQDNLVVSGVIKSVATIPINSVSVEYILIDENDEEILTNEVYVHPDTLYPSEEGKFDFTHYDVGNENGNLKVKIEKIKWFLD</sequence>
<reference evidence="4" key="1">
    <citation type="submission" date="2019-11" db="EMBL/GenBank/DDBJ databases">
        <authorList>
            <person name="Li J."/>
        </authorList>
    </citation>
    <scope>NUCLEOTIDE SEQUENCE</scope>
    <source>
        <strain evidence="4">B6B</strain>
    </source>
</reference>
<keyword evidence="2" id="KW-0472">Membrane</keyword>
<gene>
    <name evidence="4" type="ORF">GH741_04145</name>
</gene>
<protein>
    <submittedName>
        <fullName evidence="4">DUF2116 family Zn-ribbon domain-containing protein</fullName>
    </submittedName>
</protein>
<accession>A0A6A8D7Y3</accession>
<dbReference type="RefSeq" id="WP_153735479.1">
    <property type="nucleotide sequence ID" value="NZ_WJNG01000002.1"/>
</dbReference>
<dbReference type="AlphaFoldDB" id="A0A6A8D7Y3"/>
<dbReference type="OrthoDB" id="1822804at2"/>
<dbReference type="Pfam" id="PF13240">
    <property type="entry name" value="Zn_Ribbon_1"/>
    <property type="match status" value="1"/>
</dbReference>
<evidence type="ECO:0000256" key="1">
    <source>
        <dbReference type="SAM" id="Coils"/>
    </source>
</evidence>
<feature type="transmembrane region" description="Helical" evidence="2">
    <location>
        <begin position="42"/>
        <end position="62"/>
    </location>
</feature>
<keyword evidence="1" id="KW-0175">Coiled coil</keyword>
<comment type="caution">
    <text evidence="4">The sequence shown here is derived from an EMBL/GenBank/DDBJ whole genome shotgun (WGS) entry which is preliminary data.</text>
</comment>
<evidence type="ECO:0000259" key="3">
    <source>
        <dbReference type="Pfam" id="PF13240"/>
    </source>
</evidence>
<feature type="coiled-coil region" evidence="1">
    <location>
        <begin position="253"/>
        <end position="292"/>
    </location>
</feature>
<name>A0A6A8D7Y3_9BACI</name>
<keyword evidence="2" id="KW-1133">Transmembrane helix</keyword>
<organism evidence="4 5">
    <name type="scientific">Aquibacillus halophilus</name>
    <dbReference type="NCBI Taxonomy" id="930132"/>
    <lineage>
        <taxon>Bacteria</taxon>
        <taxon>Bacillati</taxon>
        <taxon>Bacillota</taxon>
        <taxon>Bacilli</taxon>
        <taxon>Bacillales</taxon>
        <taxon>Bacillaceae</taxon>
        <taxon>Aquibacillus</taxon>
    </lineage>
</organism>
<keyword evidence="2" id="KW-0812">Transmembrane</keyword>
<proteinExistence type="predicted"/>